<dbReference type="AlphaFoldDB" id="I7ZFP9"/>
<dbReference type="Proteomes" id="UP000003704">
    <property type="component" value="Unassembled WGS sequence"/>
</dbReference>
<organism evidence="1 2">
    <name type="scientific">Hydrocarboniphaga effusa AP103</name>
    <dbReference type="NCBI Taxonomy" id="1172194"/>
    <lineage>
        <taxon>Bacteria</taxon>
        <taxon>Pseudomonadati</taxon>
        <taxon>Pseudomonadota</taxon>
        <taxon>Gammaproteobacteria</taxon>
        <taxon>Nevskiales</taxon>
        <taxon>Nevskiaceae</taxon>
        <taxon>Hydrocarboniphaga</taxon>
    </lineage>
</organism>
<reference evidence="1 2" key="1">
    <citation type="journal article" date="2012" name="J. Bacteriol.">
        <title>Genome Sequence of n-Alkane-Degrading Hydrocarboniphaga effusa Strain AP103T (ATCC BAA-332T).</title>
        <authorList>
            <person name="Chang H.K."/>
            <person name="Zylstra G.J."/>
            <person name="Chae J.C."/>
        </authorList>
    </citation>
    <scope>NUCLEOTIDE SEQUENCE [LARGE SCALE GENOMIC DNA]</scope>
    <source>
        <strain evidence="1 2">AP103</strain>
    </source>
</reference>
<name>I7ZFP9_9GAMM</name>
<dbReference type="EMBL" id="AKGD01000001">
    <property type="protein sequence ID" value="EIT70739.1"/>
    <property type="molecule type" value="Genomic_DNA"/>
</dbReference>
<protein>
    <submittedName>
        <fullName evidence="1">Uncharacterized protein</fullName>
    </submittedName>
</protein>
<gene>
    <name evidence="1" type="ORF">WQQ_08760</name>
</gene>
<proteinExistence type="predicted"/>
<keyword evidence="2" id="KW-1185">Reference proteome</keyword>
<comment type="caution">
    <text evidence="1">The sequence shown here is derived from an EMBL/GenBank/DDBJ whole genome shotgun (WGS) entry which is preliminary data.</text>
</comment>
<evidence type="ECO:0000313" key="2">
    <source>
        <dbReference type="Proteomes" id="UP000003704"/>
    </source>
</evidence>
<evidence type="ECO:0000313" key="1">
    <source>
        <dbReference type="EMBL" id="EIT70739.1"/>
    </source>
</evidence>
<accession>I7ZFP9</accession>
<sequence length="40" mass="4232">MKPVLSDPARLFGGSVHGRGNRDCLLFGGRSPSIRGVLHA</sequence>